<name>A0A2Z6S5X6_9GLOM</name>
<keyword evidence="2" id="KW-1185">Reference proteome</keyword>
<organism evidence="1 2">
    <name type="scientific">Rhizophagus clarus</name>
    <dbReference type="NCBI Taxonomy" id="94130"/>
    <lineage>
        <taxon>Eukaryota</taxon>
        <taxon>Fungi</taxon>
        <taxon>Fungi incertae sedis</taxon>
        <taxon>Mucoromycota</taxon>
        <taxon>Glomeromycotina</taxon>
        <taxon>Glomeromycetes</taxon>
        <taxon>Glomerales</taxon>
        <taxon>Glomeraceae</taxon>
        <taxon>Rhizophagus</taxon>
    </lineage>
</organism>
<reference evidence="1 2" key="1">
    <citation type="submission" date="2017-11" db="EMBL/GenBank/DDBJ databases">
        <title>The genome of Rhizophagus clarus HR1 reveals common genetic basis of auxotrophy among arbuscular mycorrhizal fungi.</title>
        <authorList>
            <person name="Kobayashi Y."/>
        </authorList>
    </citation>
    <scope>NUCLEOTIDE SEQUENCE [LARGE SCALE GENOMIC DNA]</scope>
    <source>
        <strain evidence="1 2">HR1</strain>
    </source>
</reference>
<proteinExistence type="predicted"/>
<gene>
    <name evidence="1" type="ORF">RclHR1_35400001</name>
</gene>
<sequence length="224" mass="25316">MPVFAGNDDDDLERFFKLYKGYIHSIGIDPSAIASNPAGWEKVMGILCACLTGPSARWYNSNILKKRIKLRNILLHAAHGDEVAFKALAGNAANCPVNIWVNPSGARHLVVHQLRFGNLFQENMPVQDFYDKVRRSAELLGYGNDVLVNQFLRGLNDDCAIEAERIGAERDIEKLVGLLEQVEKRKAELRLGLRSVLVITKPYQSVLVSKQFQFLWFTKLNLLY</sequence>
<accession>A0A2Z6S5X6</accession>
<dbReference type="Proteomes" id="UP000247702">
    <property type="component" value="Unassembled WGS sequence"/>
</dbReference>
<dbReference type="EMBL" id="BEXD01002825">
    <property type="protein sequence ID" value="GBB99508.1"/>
    <property type="molecule type" value="Genomic_DNA"/>
</dbReference>
<evidence type="ECO:0000313" key="1">
    <source>
        <dbReference type="EMBL" id="GBB99508.1"/>
    </source>
</evidence>
<protein>
    <submittedName>
        <fullName evidence="1">Uncharacterized protein</fullName>
    </submittedName>
</protein>
<evidence type="ECO:0000313" key="2">
    <source>
        <dbReference type="Proteomes" id="UP000247702"/>
    </source>
</evidence>
<comment type="caution">
    <text evidence="1">The sequence shown here is derived from an EMBL/GenBank/DDBJ whole genome shotgun (WGS) entry which is preliminary data.</text>
</comment>
<dbReference type="AlphaFoldDB" id="A0A2Z6S5X6"/>